<dbReference type="InterPro" id="IPR005479">
    <property type="entry name" value="CPAse_ATP-bd"/>
</dbReference>
<dbReference type="InterPro" id="IPR016185">
    <property type="entry name" value="PreATP-grasp_dom_sf"/>
</dbReference>
<evidence type="ECO:0000256" key="10">
    <source>
        <dbReference type="ARBA" id="ARBA00022842"/>
    </source>
</evidence>
<keyword evidence="6" id="KW-0479">Metal-binding</keyword>
<dbReference type="PANTHER" id="PTHR11405:SF53">
    <property type="entry name" value="CARBAMOYL-PHOSPHATE SYNTHASE [AMMONIA], MITOCHONDRIAL"/>
    <property type="match status" value="1"/>
</dbReference>
<dbReference type="Gene3D" id="3.40.50.20">
    <property type="match status" value="2"/>
</dbReference>
<evidence type="ECO:0000256" key="7">
    <source>
        <dbReference type="ARBA" id="ARBA00022737"/>
    </source>
</evidence>
<dbReference type="InterPro" id="IPR005480">
    <property type="entry name" value="CPSase_lsu_oligo"/>
</dbReference>
<dbReference type="NCBIfam" id="NF009455">
    <property type="entry name" value="PRK12815.1"/>
    <property type="match status" value="1"/>
</dbReference>
<dbReference type="Pfam" id="PF02142">
    <property type="entry name" value="MGS"/>
    <property type="match status" value="1"/>
</dbReference>
<dbReference type="NCBIfam" id="NF003671">
    <property type="entry name" value="PRK05294.1"/>
    <property type="match status" value="1"/>
</dbReference>
<accession>A0ABX2IA64</accession>
<keyword evidence="12" id="KW-0464">Manganese</keyword>
<dbReference type="SUPFAM" id="SSF52335">
    <property type="entry name" value="Methylglyoxal synthase-like"/>
    <property type="match status" value="1"/>
</dbReference>
<reference evidence="17 18" key="1">
    <citation type="journal article" date="2020" name="Cell Host Microbe">
        <title>Functional and Genomic Variation between Human-Derived Isolates of Lachnospiraceae Reveals Inter- and Intra-Species Diversity.</title>
        <authorList>
            <person name="Sorbara M.T."/>
            <person name="Littmann E.R."/>
            <person name="Fontana E."/>
            <person name="Moody T.U."/>
            <person name="Kohout C.E."/>
            <person name="Gjonbalaj M."/>
            <person name="Eaton V."/>
            <person name="Seok R."/>
            <person name="Leiner I.M."/>
            <person name="Pamer E.G."/>
        </authorList>
    </citation>
    <scope>NUCLEOTIDE SEQUENCE [LARGE SCALE GENOMIC DNA]</scope>
    <source>
        <strain evidence="17 18">MSK.15.26</strain>
    </source>
</reference>
<dbReference type="SMART" id="SM00851">
    <property type="entry name" value="MGS"/>
    <property type="match status" value="1"/>
</dbReference>
<dbReference type="Pfam" id="PF02787">
    <property type="entry name" value="CPSase_L_D3"/>
    <property type="match status" value="1"/>
</dbReference>
<name>A0ABX2IA64_BLAHA</name>
<dbReference type="SUPFAM" id="SSF52440">
    <property type="entry name" value="PreATP-grasp domain"/>
    <property type="match status" value="2"/>
</dbReference>
<dbReference type="NCBIfam" id="TIGR01369">
    <property type="entry name" value="CPSaseII_lrg"/>
    <property type="match status" value="1"/>
</dbReference>
<dbReference type="PROSITE" id="PS00866">
    <property type="entry name" value="CPSASE_1"/>
    <property type="match status" value="2"/>
</dbReference>
<evidence type="ECO:0000256" key="8">
    <source>
        <dbReference type="ARBA" id="ARBA00022741"/>
    </source>
</evidence>
<keyword evidence="7" id="KW-0677">Repeat</keyword>
<dbReference type="InterPro" id="IPR036897">
    <property type="entry name" value="CarbamoylP_synth_lsu_oligo_sf"/>
</dbReference>
<dbReference type="PROSITE" id="PS50975">
    <property type="entry name" value="ATP_GRASP"/>
    <property type="match status" value="2"/>
</dbReference>
<evidence type="ECO:0000256" key="2">
    <source>
        <dbReference type="ARBA" id="ARBA00009799"/>
    </source>
</evidence>
<evidence type="ECO:0000256" key="11">
    <source>
        <dbReference type="ARBA" id="ARBA00022975"/>
    </source>
</evidence>
<feature type="domain" description="ATP-grasp" evidence="15">
    <location>
        <begin position="672"/>
        <end position="863"/>
    </location>
</feature>
<dbReference type="Gene3D" id="3.30.1490.20">
    <property type="entry name" value="ATP-grasp fold, A domain"/>
    <property type="match status" value="1"/>
</dbReference>
<evidence type="ECO:0000256" key="13">
    <source>
        <dbReference type="ARBA" id="ARBA00047359"/>
    </source>
</evidence>
<protein>
    <submittedName>
        <fullName evidence="17">Carbamoyl-phosphate synthase large subunit</fullName>
        <ecNumber evidence="17">6.3.5.5</ecNumber>
    </submittedName>
</protein>
<keyword evidence="5" id="KW-0028">Amino-acid biosynthesis</keyword>
<dbReference type="CDD" id="cd01424">
    <property type="entry name" value="MGS_CPS_II"/>
    <property type="match status" value="1"/>
</dbReference>
<dbReference type="Gene3D" id="3.30.470.20">
    <property type="entry name" value="ATP-grasp fold, B domain"/>
    <property type="match status" value="2"/>
</dbReference>
<dbReference type="InterPro" id="IPR006275">
    <property type="entry name" value="CPSase_lsu"/>
</dbReference>
<dbReference type="InterPro" id="IPR005483">
    <property type="entry name" value="CPSase_dom"/>
</dbReference>
<keyword evidence="10" id="KW-0460">Magnesium</keyword>
<keyword evidence="4 17" id="KW-0436">Ligase</keyword>
<dbReference type="EMBL" id="JAAITA010000018">
    <property type="protein sequence ID" value="NSJ86890.1"/>
    <property type="molecule type" value="Genomic_DNA"/>
</dbReference>
<dbReference type="PANTHER" id="PTHR11405">
    <property type="entry name" value="CARBAMOYLTRANSFERASE FAMILY MEMBER"/>
    <property type="match status" value="1"/>
</dbReference>
<feature type="domain" description="MGS-like" evidence="16">
    <location>
        <begin position="933"/>
        <end position="1072"/>
    </location>
</feature>
<evidence type="ECO:0000259" key="15">
    <source>
        <dbReference type="PROSITE" id="PS50975"/>
    </source>
</evidence>
<dbReference type="InterPro" id="IPR058047">
    <property type="entry name" value="CPSase_preATP-grasp"/>
</dbReference>
<evidence type="ECO:0000313" key="17">
    <source>
        <dbReference type="EMBL" id="NSJ86890.1"/>
    </source>
</evidence>
<comment type="similarity">
    <text evidence="2">Belongs to the CarB family.</text>
</comment>
<dbReference type="InterPro" id="IPR011607">
    <property type="entry name" value="MGS-like_dom"/>
</dbReference>
<evidence type="ECO:0000256" key="12">
    <source>
        <dbReference type="ARBA" id="ARBA00023211"/>
    </source>
</evidence>
<evidence type="ECO:0000259" key="16">
    <source>
        <dbReference type="PROSITE" id="PS51855"/>
    </source>
</evidence>
<organism evidence="17 18">
    <name type="scientific">Blautia hansenii</name>
    <name type="common">Ruminococcus hansenii</name>
    <dbReference type="NCBI Taxonomy" id="1322"/>
    <lineage>
        <taxon>Bacteria</taxon>
        <taxon>Bacillati</taxon>
        <taxon>Bacillota</taxon>
        <taxon>Clostridia</taxon>
        <taxon>Lachnospirales</taxon>
        <taxon>Lachnospiraceae</taxon>
        <taxon>Blautia</taxon>
    </lineage>
</organism>
<comment type="pathway">
    <text evidence="1">Amino-acid biosynthesis; L-arginine biosynthesis; carbamoyl phosphate from bicarbonate: step 1/1.</text>
</comment>
<dbReference type="PROSITE" id="PS51855">
    <property type="entry name" value="MGS"/>
    <property type="match status" value="1"/>
</dbReference>
<dbReference type="InterPro" id="IPR013815">
    <property type="entry name" value="ATP_grasp_subdomain_1"/>
</dbReference>
<dbReference type="PROSITE" id="PS00867">
    <property type="entry name" value="CPSASE_2"/>
    <property type="match status" value="2"/>
</dbReference>
<dbReference type="PRINTS" id="PR00098">
    <property type="entry name" value="CPSASE"/>
</dbReference>
<dbReference type="InterPro" id="IPR036914">
    <property type="entry name" value="MGS-like_dom_sf"/>
</dbReference>
<dbReference type="EC" id="6.3.5.5" evidence="17"/>
<dbReference type="RefSeq" id="WP_173749887.1">
    <property type="nucleotide sequence ID" value="NZ_JAAITA010000018.1"/>
</dbReference>
<dbReference type="GO" id="GO:0004088">
    <property type="term" value="F:carbamoyl-phosphate synthase (glutamine-hydrolyzing) activity"/>
    <property type="evidence" value="ECO:0007669"/>
    <property type="project" value="UniProtKB-EC"/>
</dbReference>
<dbReference type="Proteomes" id="UP000822142">
    <property type="component" value="Unassembled WGS sequence"/>
</dbReference>
<dbReference type="SUPFAM" id="SSF48108">
    <property type="entry name" value="Carbamoyl phosphate synthetase, large subunit connection domain"/>
    <property type="match status" value="1"/>
</dbReference>
<dbReference type="Pfam" id="PF25596">
    <property type="entry name" value="CPSase_L_D1"/>
    <property type="match status" value="2"/>
</dbReference>
<dbReference type="Gene3D" id="3.40.50.1380">
    <property type="entry name" value="Methylglyoxal synthase-like domain"/>
    <property type="match status" value="1"/>
</dbReference>
<evidence type="ECO:0000313" key="18">
    <source>
        <dbReference type="Proteomes" id="UP000822142"/>
    </source>
</evidence>
<comment type="catalytic activity">
    <reaction evidence="13">
        <text>hydrogencarbonate + NH4(+) + 2 ATP = carbamoyl phosphate + 2 ADP + phosphate + 2 H(+)</text>
        <dbReference type="Rhea" id="RHEA:18029"/>
        <dbReference type="ChEBI" id="CHEBI:15378"/>
        <dbReference type="ChEBI" id="CHEBI:17544"/>
        <dbReference type="ChEBI" id="CHEBI:28938"/>
        <dbReference type="ChEBI" id="CHEBI:30616"/>
        <dbReference type="ChEBI" id="CHEBI:43474"/>
        <dbReference type="ChEBI" id="CHEBI:58228"/>
        <dbReference type="ChEBI" id="CHEBI:456216"/>
        <dbReference type="EC" id="6.3.4.16"/>
    </reaction>
</comment>
<evidence type="ECO:0000256" key="6">
    <source>
        <dbReference type="ARBA" id="ARBA00022723"/>
    </source>
</evidence>
<evidence type="ECO:0000256" key="5">
    <source>
        <dbReference type="ARBA" id="ARBA00022605"/>
    </source>
</evidence>
<dbReference type="PROSITE" id="PS51257">
    <property type="entry name" value="PROKAR_LIPOPROTEIN"/>
    <property type="match status" value="1"/>
</dbReference>
<dbReference type="Pfam" id="PF02786">
    <property type="entry name" value="CPSase_L_D2"/>
    <property type="match status" value="2"/>
</dbReference>
<evidence type="ECO:0000256" key="9">
    <source>
        <dbReference type="ARBA" id="ARBA00022840"/>
    </source>
</evidence>
<keyword evidence="11" id="KW-0665">Pyrimidine biosynthesis</keyword>
<keyword evidence="9 14" id="KW-0067">ATP-binding</keyword>
<feature type="domain" description="ATP-grasp" evidence="15">
    <location>
        <begin position="133"/>
        <end position="327"/>
    </location>
</feature>
<gene>
    <name evidence="17" type="primary">carB</name>
    <name evidence="17" type="ORF">G5A70_12065</name>
</gene>
<dbReference type="InterPro" id="IPR033937">
    <property type="entry name" value="MGS_CPS_CarB"/>
</dbReference>
<dbReference type="SUPFAM" id="SSF56059">
    <property type="entry name" value="Glutathione synthetase ATP-binding domain-like"/>
    <property type="match status" value="2"/>
</dbReference>
<evidence type="ECO:0000256" key="14">
    <source>
        <dbReference type="PROSITE-ProRule" id="PRU00409"/>
    </source>
</evidence>
<sequence length="1072" mass="118403">MPKRNDIHKILIIGSGPIIIGQACEFDYSGTQACKALKSLGYEIVLVNSNPATIMTDPSTADVTYIEPLNVDRLTEIIEKERPDALLPNLGGQSGLNLCEELYHAGVLTKYNVEVIGVQVDAISRGEDRIEFKKAMDELGVEMARSAPAYSVEEAVKIAKDLGYPCVIRPAYTMGGTGGGLVYNEEELKKVAARGIAASMINQVLVEESILGWEELEVEVVRDAKGNKVSVCFIENIDPVGVHTGDSFCSAPMLTISQDLQDRLEKQAHAIVESVGVIGGTNVQFAHDPVSDRVVIIEINPRTSRSSALASKATGFPIAYVSALLAAGLTLDEIPYWKEGTLDKYKPTGDYVVIKFARWAFEKFKGSQDKLGTQMKAVGEVMSIGKNYKEALQKAIRSLERGCYGMGFVKNLHELTLDELYLKLTEATSERQFILYEAIRKGASLEKLHEMTYIKMWFLEQMKELVDEEEKILSYKGQELPDELLIQAKKDGFSDKYLAQLLETDEWELCKRREALGMEERWDAVPVSGVKDPTAYYYSTYNGEDKAPVSNGRKIMVLGGGPNRIGQGIEFDYCCVHAAFTLRELGFETIMVNCNPETVSTDYDTSDKLYFEPLTVEDVMSIYNKEKPLGIIVQFGGQTPLNIAAELEKRGAHILGTSPAVIDMAEDRDLFNEMMHKLEIPMPESGMAVNVEEALEIAHRIGYPMMVRPSYVLGGRGMEVVYDDNMLRNYMAAAIDVTPERPILMDKFLQNALECETDAISDGTHAFVPTVMQHIEQAGIHSGDSACVIPSVEISEENKALIRKYTTAIACEMGVVGLMNMQYAICEGKVYVLEANPRASRTVPLVSKVCNVNMANIATKLMTYELTGERPDVTAFTEKAHPYYGVKEAVFPFNMFPEVDPLLGPEMRSTGEVLGLSESFGMAYYKAQEAAGAKLPLGGTALVSVNKNDRAGALEVAKQFRELGFHIVSTEGCAKYFMENGLECEMLKKLQEGRPNIYDAMVNGKIDLIVNTPAGKQSKYDDSYLRKTAINKKIPYITTISAALASAKGIKAVLTKETATLKSLQEYHKSLD</sequence>
<comment type="caution">
    <text evidence="17">The sequence shown here is derived from an EMBL/GenBank/DDBJ whole genome shotgun (WGS) entry which is preliminary data.</text>
</comment>
<evidence type="ECO:0000256" key="4">
    <source>
        <dbReference type="ARBA" id="ARBA00022598"/>
    </source>
</evidence>
<dbReference type="Gene3D" id="1.10.1030.10">
    <property type="entry name" value="Carbamoyl-phosphate synthetase, large subunit oligomerisation domain"/>
    <property type="match status" value="1"/>
</dbReference>
<keyword evidence="8 14" id="KW-0547">Nucleotide-binding</keyword>
<evidence type="ECO:0000256" key="1">
    <source>
        <dbReference type="ARBA" id="ARBA00005077"/>
    </source>
</evidence>
<dbReference type="InterPro" id="IPR011761">
    <property type="entry name" value="ATP-grasp"/>
</dbReference>
<keyword evidence="18" id="KW-1185">Reference proteome</keyword>
<keyword evidence="3" id="KW-0055">Arginine biosynthesis</keyword>
<evidence type="ECO:0000256" key="3">
    <source>
        <dbReference type="ARBA" id="ARBA00022571"/>
    </source>
</evidence>
<dbReference type="SMART" id="SM01096">
    <property type="entry name" value="CPSase_L_D3"/>
    <property type="match status" value="1"/>
</dbReference>
<proteinExistence type="inferred from homology"/>